<dbReference type="FunFam" id="3.80.10.10:FF:000695">
    <property type="entry name" value="leucine-rich melanocyte differentiation-associated protein"/>
    <property type="match status" value="1"/>
</dbReference>
<accession>A0A3S4QDJ1</accession>
<evidence type="ECO:0000313" key="2">
    <source>
        <dbReference type="EMBL" id="RWS02051.1"/>
    </source>
</evidence>
<evidence type="ECO:0000313" key="3">
    <source>
        <dbReference type="Proteomes" id="UP000285301"/>
    </source>
</evidence>
<feature type="non-terminal residue" evidence="1">
    <location>
        <position position="239"/>
    </location>
</feature>
<dbReference type="Gene3D" id="3.80.10.10">
    <property type="entry name" value="Ribonuclease Inhibitor"/>
    <property type="match status" value="1"/>
</dbReference>
<dbReference type="Proteomes" id="UP000285301">
    <property type="component" value="Unassembled WGS sequence"/>
</dbReference>
<proteinExistence type="predicted"/>
<evidence type="ECO:0000313" key="1">
    <source>
        <dbReference type="EMBL" id="RWS02049.1"/>
    </source>
</evidence>
<reference evidence="1" key="2">
    <citation type="submission" date="2018-11" db="EMBL/GenBank/DDBJ databases">
        <title>Trombidioid mite genomics.</title>
        <authorList>
            <person name="Dong X."/>
        </authorList>
    </citation>
    <scope>NUCLEOTIDE SEQUENCE</scope>
    <source>
        <strain evidence="1">UoL-WK</strain>
    </source>
</reference>
<gene>
    <name evidence="2" type="ORF">B4U79_11845</name>
    <name evidence="1" type="ORF">B4U79_15924</name>
</gene>
<dbReference type="EMBL" id="NCKU01008233">
    <property type="protein sequence ID" value="RWS02049.1"/>
    <property type="molecule type" value="Genomic_DNA"/>
</dbReference>
<dbReference type="AlphaFoldDB" id="A0A3S4QDJ1"/>
<dbReference type="InterPro" id="IPR032675">
    <property type="entry name" value="LRR_dom_sf"/>
</dbReference>
<dbReference type="PANTHER" id="PTHR46282:SF2">
    <property type="entry name" value="LEUCINE-RICH MELANOCYTE DIFFERENTIATION-ASSOCIATED PROTEIN"/>
    <property type="match status" value="1"/>
</dbReference>
<dbReference type="STRING" id="1965070.A0A3S4QDJ1"/>
<organism evidence="1 3">
    <name type="scientific">Dinothrombium tinctorium</name>
    <dbReference type="NCBI Taxonomy" id="1965070"/>
    <lineage>
        <taxon>Eukaryota</taxon>
        <taxon>Metazoa</taxon>
        <taxon>Ecdysozoa</taxon>
        <taxon>Arthropoda</taxon>
        <taxon>Chelicerata</taxon>
        <taxon>Arachnida</taxon>
        <taxon>Acari</taxon>
        <taxon>Acariformes</taxon>
        <taxon>Trombidiformes</taxon>
        <taxon>Prostigmata</taxon>
        <taxon>Anystina</taxon>
        <taxon>Parasitengona</taxon>
        <taxon>Trombidioidea</taxon>
        <taxon>Trombidiidae</taxon>
        <taxon>Dinothrombium</taxon>
    </lineage>
</organism>
<dbReference type="InterPro" id="IPR043313">
    <property type="entry name" value="LRMDA"/>
</dbReference>
<dbReference type="OrthoDB" id="272149at2759"/>
<sequence length="239" mass="27671">MIGRQSVDEYNQNVIWQNAQLSYVCKECERIPLVLGNIYGKQAKRLDLSYNSLVSLEGIENFIQLQELILDNNNLDDNVHFPSNANLRLLSLNKNKFKNLDLLLRKISISYPNLTYLSLLGNDACPDQLSDAGKDDDDYRRYRYYVIYKLPKLLFLDSTKIKAVDKREAMRIGHYMRVFRPPDDIVSNIFSKTLDKIKIDASCCTRLLTFLQENDTNEYAADQFTPLPVTEESGEIQPR</sequence>
<keyword evidence="3" id="KW-1185">Reference proteome</keyword>
<comment type="caution">
    <text evidence="1">The sequence shown here is derived from an EMBL/GenBank/DDBJ whole genome shotgun (WGS) entry which is preliminary data.</text>
</comment>
<dbReference type="EMBL" id="NCKU01008231">
    <property type="protein sequence ID" value="RWS02051.1"/>
    <property type="molecule type" value="Genomic_DNA"/>
</dbReference>
<dbReference type="SUPFAM" id="SSF52058">
    <property type="entry name" value="L domain-like"/>
    <property type="match status" value="1"/>
</dbReference>
<protein>
    <submittedName>
        <fullName evidence="1">Leucine-rich repeat-containing protein C10orf11-like isoform X1</fullName>
    </submittedName>
</protein>
<dbReference type="PANTHER" id="PTHR46282">
    <property type="entry name" value="LEUCINE-RICH MELANOCYTE DIFFERENTIATION-ASSOCIATED PROTEIN"/>
    <property type="match status" value="1"/>
</dbReference>
<reference evidence="1 3" key="1">
    <citation type="journal article" date="2018" name="Gigascience">
        <title>Genomes of trombidid mites reveal novel predicted allergens and laterally-transferred genes associated with secondary metabolism.</title>
        <authorList>
            <person name="Dong X."/>
            <person name="Chaisiri K."/>
            <person name="Xia D."/>
            <person name="Armstrong S.D."/>
            <person name="Fang Y."/>
            <person name="Donnelly M.J."/>
            <person name="Kadowaki T."/>
            <person name="McGarry J.W."/>
            <person name="Darby A.C."/>
            <person name="Makepeace B.L."/>
        </authorList>
    </citation>
    <scope>NUCLEOTIDE SEQUENCE [LARGE SCALE GENOMIC DNA]</scope>
    <source>
        <strain evidence="1">UoL-WK</strain>
    </source>
</reference>
<name>A0A3S4QDJ1_9ACAR</name>